<dbReference type="AlphaFoldDB" id="A0A316U9P2"/>
<evidence type="ECO:0000256" key="1">
    <source>
        <dbReference type="SAM" id="Coils"/>
    </source>
</evidence>
<keyword evidence="1" id="KW-0175">Coiled coil</keyword>
<gene>
    <name evidence="2" type="ORF">BCV69DRAFT_190184</name>
</gene>
<dbReference type="GO" id="GO:0006270">
    <property type="term" value="P:DNA replication initiation"/>
    <property type="evidence" value="ECO:0007669"/>
    <property type="project" value="InterPro"/>
</dbReference>
<reference evidence="2 3" key="1">
    <citation type="journal article" date="2018" name="Mol. Biol. Evol.">
        <title>Broad Genomic Sampling Reveals a Smut Pathogenic Ancestry of the Fungal Clade Ustilaginomycotina.</title>
        <authorList>
            <person name="Kijpornyongpan T."/>
            <person name="Mondo S.J."/>
            <person name="Barry K."/>
            <person name="Sandor L."/>
            <person name="Lee J."/>
            <person name="Lipzen A."/>
            <person name="Pangilinan J."/>
            <person name="LaButti K."/>
            <person name="Hainaut M."/>
            <person name="Henrissat B."/>
            <person name="Grigoriev I.V."/>
            <person name="Spatafora J.W."/>
            <person name="Aime M.C."/>
        </authorList>
    </citation>
    <scope>NUCLEOTIDE SEQUENCE [LARGE SCALE GENOMIC DNA]</scope>
    <source>
        <strain evidence="2 3">MCA 4718</strain>
    </source>
</reference>
<dbReference type="GO" id="GO:0003697">
    <property type="term" value="F:single-stranded DNA binding"/>
    <property type="evidence" value="ECO:0007669"/>
    <property type="project" value="InterPro"/>
</dbReference>
<dbReference type="EMBL" id="KZ819326">
    <property type="protein sequence ID" value="PWN21201.1"/>
    <property type="molecule type" value="Genomic_DNA"/>
</dbReference>
<dbReference type="STRING" id="1684307.A0A316U9P2"/>
<protein>
    <submittedName>
        <fullName evidence="2">Uncharacterized protein</fullName>
    </submittedName>
</protein>
<dbReference type="GeneID" id="37011343"/>
<dbReference type="PANTHER" id="PTHR13454:SF11">
    <property type="entry name" value="PROTEIN MCM10 HOMOLOG"/>
    <property type="match status" value="1"/>
</dbReference>
<dbReference type="OrthoDB" id="3264597at2759"/>
<evidence type="ECO:0000313" key="3">
    <source>
        <dbReference type="Proteomes" id="UP000245942"/>
    </source>
</evidence>
<sequence>MDGRYYLSPSLLYSIRQRAVARGQGQDGDYEIPVEGEWVTIACVTGILKEWISGKDDEDGKERLEWYDDDQISKKEAKKRLERLRQEKDDRVRLIDEGRLYMLRDIGSQARGAAGEGGGNEGHHEIKLQTVKAHGQDKETGRYYGGTKGTYEKLGRYCHGQVIAIITPRISASKSVRDGDVMTLRPPDGASIVVLGNAKDYTSCTARTEEGEKCGHYVDRKGLSGSRAKEPICDFHLGIGVERTQRGRQEFANS</sequence>
<dbReference type="GO" id="GO:0003688">
    <property type="term" value="F:DNA replication origin binding"/>
    <property type="evidence" value="ECO:0007669"/>
    <property type="project" value="TreeGrafter"/>
</dbReference>
<proteinExistence type="predicted"/>
<dbReference type="RefSeq" id="XP_025348361.1">
    <property type="nucleotide sequence ID" value="XM_025489609.1"/>
</dbReference>
<accession>A0A316U9P2</accession>
<keyword evidence="3" id="KW-1185">Reference proteome</keyword>
<dbReference type="PANTHER" id="PTHR13454">
    <property type="entry name" value="PROTEIN MCM10 HOMOLOG"/>
    <property type="match status" value="1"/>
</dbReference>
<dbReference type="InterPro" id="IPR040184">
    <property type="entry name" value="Mcm10"/>
</dbReference>
<dbReference type="InterPro" id="IPR012340">
    <property type="entry name" value="NA-bd_OB-fold"/>
</dbReference>
<organism evidence="2 3">
    <name type="scientific">Pseudomicrostroma glucosiphilum</name>
    <dbReference type="NCBI Taxonomy" id="1684307"/>
    <lineage>
        <taxon>Eukaryota</taxon>
        <taxon>Fungi</taxon>
        <taxon>Dikarya</taxon>
        <taxon>Basidiomycota</taxon>
        <taxon>Ustilaginomycotina</taxon>
        <taxon>Exobasidiomycetes</taxon>
        <taxon>Microstromatales</taxon>
        <taxon>Microstromatales incertae sedis</taxon>
        <taxon>Pseudomicrostroma</taxon>
    </lineage>
</organism>
<feature type="coiled-coil region" evidence="1">
    <location>
        <begin position="67"/>
        <end position="94"/>
    </location>
</feature>
<name>A0A316U9P2_9BASI</name>
<dbReference type="Proteomes" id="UP000245942">
    <property type="component" value="Unassembled WGS sequence"/>
</dbReference>
<dbReference type="GO" id="GO:0043596">
    <property type="term" value="C:nuclear replication fork"/>
    <property type="evidence" value="ECO:0007669"/>
    <property type="project" value="TreeGrafter"/>
</dbReference>
<dbReference type="Gene3D" id="2.40.50.140">
    <property type="entry name" value="Nucleic acid-binding proteins"/>
    <property type="match status" value="1"/>
</dbReference>
<evidence type="ECO:0000313" key="2">
    <source>
        <dbReference type="EMBL" id="PWN21201.1"/>
    </source>
</evidence>